<feature type="region of interest" description="Disordered" evidence="1">
    <location>
        <begin position="1274"/>
        <end position="1328"/>
    </location>
</feature>
<dbReference type="GO" id="GO:0031267">
    <property type="term" value="F:small GTPase binding"/>
    <property type="evidence" value="ECO:0007669"/>
    <property type="project" value="TreeGrafter"/>
</dbReference>
<dbReference type="InterPro" id="IPR000195">
    <property type="entry name" value="Rab-GAP-TBC_dom"/>
</dbReference>
<dbReference type="InterPro" id="IPR050302">
    <property type="entry name" value="Rab_GAP_TBC_domain"/>
</dbReference>
<dbReference type="InterPro" id="IPR035969">
    <property type="entry name" value="Rab-GAP_TBC_sf"/>
</dbReference>
<dbReference type="PANTHER" id="PTHR47219">
    <property type="entry name" value="RAB GTPASE-ACTIVATING PROTEIN 1-LIKE"/>
    <property type="match status" value="1"/>
</dbReference>
<feature type="compositionally biased region" description="Polar residues" evidence="1">
    <location>
        <begin position="196"/>
        <end position="208"/>
    </location>
</feature>
<feature type="compositionally biased region" description="Low complexity" evidence="1">
    <location>
        <begin position="969"/>
        <end position="1001"/>
    </location>
</feature>
<keyword evidence="4" id="KW-1185">Reference proteome</keyword>
<dbReference type="EMBL" id="JACAZH010000009">
    <property type="protein sequence ID" value="KAF7359280.1"/>
    <property type="molecule type" value="Genomic_DNA"/>
</dbReference>
<organism evidence="3 4">
    <name type="scientific">Mycena sanguinolenta</name>
    <dbReference type="NCBI Taxonomy" id="230812"/>
    <lineage>
        <taxon>Eukaryota</taxon>
        <taxon>Fungi</taxon>
        <taxon>Dikarya</taxon>
        <taxon>Basidiomycota</taxon>
        <taxon>Agaricomycotina</taxon>
        <taxon>Agaricomycetes</taxon>
        <taxon>Agaricomycetidae</taxon>
        <taxon>Agaricales</taxon>
        <taxon>Marasmiineae</taxon>
        <taxon>Mycenaceae</taxon>
        <taxon>Mycena</taxon>
    </lineage>
</organism>
<feature type="compositionally biased region" description="Polar residues" evidence="1">
    <location>
        <begin position="401"/>
        <end position="452"/>
    </location>
</feature>
<dbReference type="Gene3D" id="1.10.472.80">
    <property type="entry name" value="Ypt/Rab-GAP domain of gyp1p, domain 3"/>
    <property type="match status" value="1"/>
</dbReference>
<protein>
    <submittedName>
        <fullName evidence="3">Rab-GAP TBC domain-containing protein</fullName>
    </submittedName>
</protein>
<feature type="compositionally biased region" description="Low complexity" evidence="1">
    <location>
        <begin position="647"/>
        <end position="659"/>
    </location>
</feature>
<name>A0A8H6YDV2_9AGAR</name>
<feature type="region of interest" description="Disordered" evidence="1">
    <location>
        <begin position="542"/>
        <end position="882"/>
    </location>
</feature>
<feature type="compositionally biased region" description="Acidic residues" evidence="1">
    <location>
        <begin position="275"/>
        <end position="285"/>
    </location>
</feature>
<dbReference type="SUPFAM" id="SSF50044">
    <property type="entry name" value="SH3-domain"/>
    <property type="match status" value="1"/>
</dbReference>
<comment type="caution">
    <text evidence="3">The sequence shown here is derived from an EMBL/GenBank/DDBJ whole genome shotgun (WGS) entry which is preliminary data.</text>
</comment>
<feature type="compositionally biased region" description="Low complexity" evidence="1">
    <location>
        <begin position="1112"/>
        <end position="1127"/>
    </location>
</feature>
<dbReference type="Pfam" id="PF00566">
    <property type="entry name" value="RabGAP-TBC"/>
    <property type="match status" value="1"/>
</dbReference>
<feature type="compositionally biased region" description="Polar residues" evidence="1">
    <location>
        <begin position="542"/>
        <end position="552"/>
    </location>
</feature>
<feature type="compositionally biased region" description="Low complexity" evidence="1">
    <location>
        <begin position="1144"/>
        <end position="1155"/>
    </location>
</feature>
<evidence type="ECO:0000313" key="3">
    <source>
        <dbReference type="EMBL" id="KAF7359280.1"/>
    </source>
</evidence>
<dbReference type="SMART" id="SM00164">
    <property type="entry name" value="TBC"/>
    <property type="match status" value="1"/>
</dbReference>
<feature type="compositionally biased region" description="Acidic residues" evidence="1">
    <location>
        <begin position="743"/>
        <end position="753"/>
    </location>
</feature>
<feature type="compositionally biased region" description="Pro residues" evidence="1">
    <location>
        <begin position="798"/>
        <end position="807"/>
    </location>
</feature>
<feature type="region of interest" description="Disordered" evidence="1">
    <location>
        <begin position="236"/>
        <end position="519"/>
    </location>
</feature>
<feature type="compositionally biased region" description="Basic and acidic residues" evidence="1">
    <location>
        <begin position="1208"/>
        <end position="1218"/>
    </location>
</feature>
<feature type="compositionally biased region" description="Polar residues" evidence="1">
    <location>
        <begin position="1188"/>
        <end position="1207"/>
    </location>
</feature>
<reference evidence="3" key="1">
    <citation type="submission" date="2020-05" db="EMBL/GenBank/DDBJ databases">
        <title>Mycena genomes resolve the evolution of fungal bioluminescence.</title>
        <authorList>
            <person name="Tsai I.J."/>
        </authorList>
    </citation>
    <scope>NUCLEOTIDE SEQUENCE</scope>
    <source>
        <strain evidence="3">160909Yilan</strain>
    </source>
</reference>
<feature type="compositionally biased region" description="Polar residues" evidence="1">
    <location>
        <begin position="1242"/>
        <end position="1257"/>
    </location>
</feature>
<feature type="region of interest" description="Disordered" evidence="1">
    <location>
        <begin position="1572"/>
        <end position="1597"/>
    </location>
</feature>
<feature type="compositionally biased region" description="Polar residues" evidence="1">
    <location>
        <begin position="84"/>
        <end position="99"/>
    </location>
</feature>
<feature type="compositionally biased region" description="Low complexity" evidence="1">
    <location>
        <begin position="155"/>
        <end position="172"/>
    </location>
</feature>
<feature type="compositionally biased region" description="Polar residues" evidence="1">
    <location>
        <begin position="598"/>
        <end position="620"/>
    </location>
</feature>
<dbReference type="OrthoDB" id="159449at2759"/>
<dbReference type="InterPro" id="IPR036028">
    <property type="entry name" value="SH3-like_dom_sf"/>
</dbReference>
<feature type="compositionally biased region" description="Low complexity" evidence="1">
    <location>
        <begin position="778"/>
        <end position="797"/>
    </location>
</feature>
<evidence type="ECO:0000256" key="1">
    <source>
        <dbReference type="SAM" id="MobiDB-lite"/>
    </source>
</evidence>
<proteinExistence type="predicted"/>
<feature type="compositionally biased region" description="Low complexity" evidence="1">
    <location>
        <begin position="100"/>
        <end position="118"/>
    </location>
</feature>
<dbReference type="PANTHER" id="PTHR47219:SF20">
    <property type="entry name" value="TBC1 DOMAIN FAMILY MEMBER 2B"/>
    <property type="match status" value="1"/>
</dbReference>
<feature type="compositionally biased region" description="Low complexity" evidence="1">
    <location>
        <begin position="670"/>
        <end position="686"/>
    </location>
</feature>
<dbReference type="GO" id="GO:0005096">
    <property type="term" value="F:GTPase activator activity"/>
    <property type="evidence" value="ECO:0007669"/>
    <property type="project" value="TreeGrafter"/>
</dbReference>
<feature type="compositionally biased region" description="Polar residues" evidence="1">
    <location>
        <begin position="493"/>
        <end position="505"/>
    </location>
</feature>
<feature type="compositionally biased region" description="Basic and acidic residues" evidence="1">
    <location>
        <begin position="342"/>
        <end position="368"/>
    </location>
</feature>
<feature type="compositionally biased region" description="Polar residues" evidence="1">
    <location>
        <begin position="1170"/>
        <end position="1179"/>
    </location>
</feature>
<evidence type="ECO:0000259" key="2">
    <source>
        <dbReference type="PROSITE" id="PS50086"/>
    </source>
</evidence>
<feature type="region of interest" description="Disordered" evidence="1">
    <location>
        <begin position="80"/>
        <end position="208"/>
    </location>
</feature>
<feature type="compositionally biased region" description="Polar residues" evidence="1">
    <location>
        <begin position="1040"/>
        <end position="1049"/>
    </location>
</feature>
<dbReference type="SUPFAM" id="SSF47923">
    <property type="entry name" value="Ypt/Rab-GAP domain of gyp1p"/>
    <property type="match status" value="2"/>
</dbReference>
<feature type="compositionally biased region" description="Pro residues" evidence="1">
    <location>
        <begin position="947"/>
        <end position="957"/>
    </location>
</feature>
<accession>A0A8H6YDV2</accession>
<sequence length="1597" mass="170253">MDAAELARWQRFAAKGGIGKCTAIGDCVAEAAQDLMFLKNDEIVVLMQLPEDNLFLGYCEGIVGRFHANDVHFHSKLKKPVMTKRSSVGGTNSGKSTPTQSFVQSPSPSLVQSPSPRSGISYQTSPSPSQLRYQPPPSPPLSPSSSRERIPRNASFSSTTVSGSVSVSTLSSGPDTPLTVYSSSESIKEWPKPLDASTSSASMDTNVSGRSSTYLVSTASINGLDSEGGEVIDERHNRRSETTTVEIWPSSPASATIARKPVNGSRLALTMEPPTDSEESDEDAMENGHGRGSSGGSGHEEEEYDPDGGWATHHYHGGTLPLQVVKLSPNPNSVPPSPYRQTHNDHESTRSDSRPDSVNHNDSSRSTDSESNYNDTESEDNANETARFSEPVETSSPSPSNHGSTHHPTSSFSDSVRPRTPSSPHSTHNESFLYDDTTNSLAQDESTRSSIAAPSIHGSEDGEVGIGLSLLQGLQGDDASDSDADDAPSANATPQKDTSQRQSALSAMRGPPPDEWDGASIYENYYRFSRFSTNPRASTSTFASAKMQSRSSHAMPAPSTNVVPPVPVDLPNEPESDTSQAEGTGSGEKRRSVDSDASVYTQASKVSSIDPSRLSVQPLHNQRRPSPLELTNINGEPSPLLHTRWGSPASSVSPPTSSPANQTSFSDGTPPASASSGSISPGGVASQLRQRLEIDRASPIGSYTKLDPSDGEGLGGGIVIEDDEDAPAPSTVSITSDPRTESPEEVIDVETGDETMTKRPALENLAPLVIDPLLPPVASTSANASPLSTSTPTSLSPSSPPDLPPPAQTATPSHHQPRPSLSELRGYAPNPSMDQPRGQRTSMFLPHPNAPKAPPATGAPEGPLYIRQPPPPSSQRSESAQTVTNVINMSVGRSKVTRVMPTIYGRTELDLGSSTGPVRIVFSMDPLPPLSAPLPSQIPFRSGVTPTIPPPPGPGPAAVPRRMTSESEPGNSSQPGSPVGSSRSPIPRGRSPSATASPASTVGKSSPLAEKPITADPKSSAPIPRPNFFPKAGTSRPRSRSFSGFNTPEISLPSGRSREEGAAPLVNVPIKGRSMSTSLAAPAQPSPSPSPLSQNSSSSPSPPPSLGKHASRSSLRSAHAPSPLSLPQNNSVLGVRPPLRSPTSPLAGSPVASGGSPPGTSPRPPHQLRQAPSRSTLNDRPTLARNAASDSPTASPVHTRNESLMSNSHDRPSLDNDSLRVVSPSPGGRESLRSKLSLPNLRRNQSRTSLQQDNETVQVEDMDFELVRPNLAQFQQASGRSSEDSSFGARDASVDGRNSNIGEAMRRTDSPAMSVLSGQTPWSSSSETSIDAHRQRELKWVSLMGVVPPAQAKKNKKVKKLLMDGSVPSSVRFLVWSHLTDGKAKAIPGVYAQLGKRARGLTLIAGHLLVLSPEEDAFWIFVSIMDSYLRPYFSTNTTQVEVDAALFSRTIEANDVQVAKKILTDMSVDPVDICRTWFSTLFVDALPLDYLNRVWDLFLFEGIPFLFRVGLALLHCCRQRVLEAINQDSLLHVLNHPSPNWLPSSPDAFVALAYSFKVKDDDVRKQRIKMEAQIKRQTQNPRANPARTMSHPRPAPP</sequence>
<evidence type="ECO:0000313" key="4">
    <source>
        <dbReference type="Proteomes" id="UP000623467"/>
    </source>
</evidence>
<feature type="compositionally biased region" description="Low complexity" evidence="1">
    <location>
        <begin position="466"/>
        <end position="477"/>
    </location>
</feature>
<gene>
    <name evidence="3" type="ORF">MSAN_01270400</name>
</gene>
<feature type="domain" description="Rab-GAP TBC" evidence="2">
    <location>
        <begin position="1330"/>
        <end position="1502"/>
    </location>
</feature>
<dbReference type="Proteomes" id="UP000623467">
    <property type="component" value="Unassembled WGS sequence"/>
</dbReference>
<dbReference type="PROSITE" id="PS50086">
    <property type="entry name" value="TBC_RABGAP"/>
    <property type="match status" value="1"/>
</dbReference>
<feature type="compositionally biased region" description="Polar residues" evidence="1">
    <location>
        <begin position="1316"/>
        <end position="1328"/>
    </location>
</feature>
<feature type="region of interest" description="Disordered" evidence="1">
    <location>
        <begin position="928"/>
        <end position="1257"/>
    </location>
</feature>
<feature type="compositionally biased region" description="Low complexity" evidence="1">
    <location>
        <begin position="389"/>
        <end position="400"/>
    </location>
</feature>